<dbReference type="Pfam" id="PF09864">
    <property type="entry name" value="MliC"/>
    <property type="match status" value="1"/>
</dbReference>
<feature type="compositionally biased region" description="Pro residues" evidence="5">
    <location>
        <begin position="34"/>
        <end position="43"/>
    </location>
</feature>
<reference evidence="8" key="1">
    <citation type="submission" date="2017-09" db="EMBL/GenBank/DDBJ databases">
        <title>Luteimonas liuhanmingii sp.nov., isolated from the intestinal contents of Tibetan Plateau Pika in Yushu, Qinghai Province, China.</title>
        <authorList>
            <person name="Gui Z."/>
        </authorList>
    </citation>
    <scope>NUCLEOTIDE SEQUENCE [LARGE SCALE GENOMIC DNA]</scope>
    <source>
        <strain evidence="8">100111</strain>
    </source>
</reference>
<evidence type="ECO:0000256" key="4">
    <source>
        <dbReference type="ARBA" id="ARBA00023288"/>
    </source>
</evidence>
<dbReference type="KEGG" id="lum:CNR27_10580"/>
<dbReference type="Proteomes" id="UP000218968">
    <property type="component" value="Chromosome"/>
</dbReference>
<evidence type="ECO:0000259" key="6">
    <source>
        <dbReference type="Pfam" id="PF09864"/>
    </source>
</evidence>
<gene>
    <name evidence="7" type="ORF">CNR27_10580</name>
</gene>
<proteinExistence type="predicted"/>
<protein>
    <recommendedName>
        <fullName evidence="6">C-type lysozyme inhibitor domain-containing protein</fullName>
    </recommendedName>
</protein>
<keyword evidence="4" id="KW-0449">Lipoprotein</keyword>
<dbReference type="Gene3D" id="2.40.128.200">
    <property type="match status" value="1"/>
</dbReference>
<keyword evidence="3" id="KW-0564">Palmitate</keyword>
<dbReference type="InterPro" id="IPR018660">
    <property type="entry name" value="MliC"/>
</dbReference>
<evidence type="ECO:0000313" key="7">
    <source>
        <dbReference type="EMBL" id="ATD67817.1"/>
    </source>
</evidence>
<sequence length="126" mass="12997">MTASLFLALAGCSPSQDDASAADTADAGSTTPPASAPPPPETGPSPRIMHYDCEGTLVDASFDGQGQVSIAVDGSTFLLRTEDGAQGTKYVDETGNQLWTRSRDSALLMRPDHPDRTCAGNEAAPA</sequence>
<evidence type="ECO:0000313" key="8">
    <source>
        <dbReference type="Proteomes" id="UP000218968"/>
    </source>
</evidence>
<accession>A0A290XFB7</accession>
<dbReference type="AlphaFoldDB" id="A0A290XFB7"/>
<organism evidence="7 8">
    <name type="scientific">Luteimonas chenhongjianii</name>
    <dbReference type="NCBI Taxonomy" id="2006110"/>
    <lineage>
        <taxon>Bacteria</taxon>
        <taxon>Pseudomonadati</taxon>
        <taxon>Pseudomonadota</taxon>
        <taxon>Gammaproteobacteria</taxon>
        <taxon>Lysobacterales</taxon>
        <taxon>Lysobacteraceae</taxon>
        <taxon>Luteimonas</taxon>
    </lineage>
</organism>
<evidence type="ECO:0000256" key="3">
    <source>
        <dbReference type="ARBA" id="ARBA00023139"/>
    </source>
</evidence>
<dbReference type="SUPFAM" id="SSF141488">
    <property type="entry name" value="YdhA-like"/>
    <property type="match status" value="1"/>
</dbReference>
<evidence type="ECO:0000256" key="2">
    <source>
        <dbReference type="ARBA" id="ARBA00023136"/>
    </source>
</evidence>
<feature type="region of interest" description="Disordered" evidence="5">
    <location>
        <begin position="13"/>
        <end position="49"/>
    </location>
</feature>
<name>A0A290XFB7_9GAMM</name>
<feature type="compositionally biased region" description="Low complexity" evidence="5">
    <location>
        <begin position="13"/>
        <end position="33"/>
    </location>
</feature>
<feature type="domain" description="C-type lysozyme inhibitor" evidence="6">
    <location>
        <begin position="51"/>
        <end position="112"/>
    </location>
</feature>
<keyword evidence="2" id="KW-0472">Membrane</keyword>
<evidence type="ECO:0000256" key="5">
    <source>
        <dbReference type="SAM" id="MobiDB-lite"/>
    </source>
</evidence>
<dbReference type="InterPro" id="IPR036328">
    <property type="entry name" value="MliC_sf"/>
</dbReference>
<keyword evidence="1" id="KW-0732">Signal</keyword>
<keyword evidence="8" id="KW-1185">Reference proteome</keyword>
<dbReference type="EMBL" id="CP023406">
    <property type="protein sequence ID" value="ATD67817.1"/>
    <property type="molecule type" value="Genomic_DNA"/>
</dbReference>
<evidence type="ECO:0000256" key="1">
    <source>
        <dbReference type="ARBA" id="ARBA00022729"/>
    </source>
</evidence>